<protein>
    <recommendedName>
        <fullName evidence="3">Retrotransposon gag domain-containing protein</fullName>
    </recommendedName>
</protein>
<keyword evidence="2" id="KW-1185">Reference proteome</keyword>
<dbReference type="Proteomes" id="UP000250266">
    <property type="component" value="Unassembled WGS sequence"/>
</dbReference>
<evidence type="ECO:0008006" key="3">
    <source>
        <dbReference type="Google" id="ProtNLM"/>
    </source>
</evidence>
<dbReference type="AlphaFoldDB" id="A0A8E2DWD4"/>
<evidence type="ECO:0000313" key="1">
    <source>
        <dbReference type="EMBL" id="OCK72967.1"/>
    </source>
</evidence>
<proteinExistence type="predicted"/>
<name>A0A8E2DWD4_9PEZI</name>
<gene>
    <name evidence="1" type="ORF">K432DRAFT_451201</name>
</gene>
<dbReference type="EMBL" id="KV746111">
    <property type="protein sequence ID" value="OCK72967.1"/>
    <property type="molecule type" value="Genomic_DNA"/>
</dbReference>
<organism evidence="1 2">
    <name type="scientific">Lepidopterella palustris CBS 459.81</name>
    <dbReference type="NCBI Taxonomy" id="1314670"/>
    <lineage>
        <taxon>Eukaryota</taxon>
        <taxon>Fungi</taxon>
        <taxon>Dikarya</taxon>
        <taxon>Ascomycota</taxon>
        <taxon>Pezizomycotina</taxon>
        <taxon>Dothideomycetes</taxon>
        <taxon>Pleosporomycetidae</taxon>
        <taxon>Mytilinidiales</taxon>
        <taxon>Argynnaceae</taxon>
        <taxon>Lepidopterella</taxon>
    </lineage>
</organism>
<sequence length="70" mass="8271">MAASIYLKGDALKWMQLYLRDYLDNHEDGSMRLEIDVIFKSYQNFKEALTTVFKNINKTRVNINKLQALQ</sequence>
<accession>A0A8E2DWD4</accession>
<dbReference type="OrthoDB" id="3557828at2759"/>
<evidence type="ECO:0000313" key="2">
    <source>
        <dbReference type="Proteomes" id="UP000250266"/>
    </source>
</evidence>
<reference evidence="1 2" key="1">
    <citation type="journal article" date="2016" name="Nat. Commun.">
        <title>Ectomycorrhizal ecology is imprinted in the genome of the dominant symbiotic fungus Cenococcum geophilum.</title>
        <authorList>
            <consortium name="DOE Joint Genome Institute"/>
            <person name="Peter M."/>
            <person name="Kohler A."/>
            <person name="Ohm R.A."/>
            <person name="Kuo A."/>
            <person name="Krutzmann J."/>
            <person name="Morin E."/>
            <person name="Arend M."/>
            <person name="Barry K.W."/>
            <person name="Binder M."/>
            <person name="Choi C."/>
            <person name="Clum A."/>
            <person name="Copeland A."/>
            <person name="Grisel N."/>
            <person name="Haridas S."/>
            <person name="Kipfer T."/>
            <person name="LaButti K."/>
            <person name="Lindquist E."/>
            <person name="Lipzen A."/>
            <person name="Maire R."/>
            <person name="Meier B."/>
            <person name="Mihaltcheva S."/>
            <person name="Molinier V."/>
            <person name="Murat C."/>
            <person name="Poggeler S."/>
            <person name="Quandt C.A."/>
            <person name="Sperisen C."/>
            <person name="Tritt A."/>
            <person name="Tisserant E."/>
            <person name="Crous P.W."/>
            <person name="Henrissat B."/>
            <person name="Nehls U."/>
            <person name="Egli S."/>
            <person name="Spatafora J.W."/>
            <person name="Grigoriev I.V."/>
            <person name="Martin F.M."/>
        </authorList>
    </citation>
    <scope>NUCLEOTIDE SEQUENCE [LARGE SCALE GENOMIC DNA]</scope>
    <source>
        <strain evidence="1 2">CBS 459.81</strain>
    </source>
</reference>